<comment type="similarity">
    <text evidence="3">Belongs to the PIGX family.</text>
</comment>
<protein>
    <submittedName>
        <fullName evidence="12">Phosphatidylinositol-glycan biosynthesis class X protein isoform X1</fullName>
    </submittedName>
</protein>
<evidence type="ECO:0000256" key="2">
    <source>
        <dbReference type="ARBA" id="ARBA00004687"/>
    </source>
</evidence>
<evidence type="ECO:0000256" key="4">
    <source>
        <dbReference type="ARBA" id="ARBA00022502"/>
    </source>
</evidence>
<dbReference type="PANTHER" id="PTHR28650:SF1">
    <property type="entry name" value="PHOSPHATIDYLINOSITOL-GLYCAN BIOSYNTHESIS CLASS X PROTEIN"/>
    <property type="match status" value="1"/>
</dbReference>
<sequence length="334" mass="37065">MNLKLERKGLLRSNSMEDRRRGRPGIFLALGILMIVSSRVGFSASDSSSTSEVEMLNPDGSAAYDAFTVPCHEKWVAKSYFDKYRSLDDATFEHYRDVELTPCSSEMLPHDPRNAFKLSGLDHSLTGEGSHRSLFAGIRISIDEEFAAKSLFHSCEVMLVERLPSGVFADPFELQHIQDRGVYGEVAVFGDTNLELPSFLSNRTLVEVHMFFSPDGLLEQKHGLEIKVEVPLHACYQPLDGSGYSAVQFGEPDVFARCRMEKRSSNQSHLFVLTSNGAISYKNPTVWKIPSGVETHAGFVSIVTFLSASLSALVIIVASVFHSNIKLHENVKIS</sequence>
<dbReference type="PANTHER" id="PTHR28650">
    <property type="entry name" value="PHOSPHATIDYLINOSITOL-GLYCAN BIOSYNTHESIS CLASS X PROTEIN"/>
    <property type="match status" value="1"/>
</dbReference>
<organism evidence="11 12">
    <name type="scientific">Rhodamnia argentea</name>
    <dbReference type="NCBI Taxonomy" id="178133"/>
    <lineage>
        <taxon>Eukaryota</taxon>
        <taxon>Viridiplantae</taxon>
        <taxon>Streptophyta</taxon>
        <taxon>Embryophyta</taxon>
        <taxon>Tracheophyta</taxon>
        <taxon>Spermatophyta</taxon>
        <taxon>Magnoliopsida</taxon>
        <taxon>eudicotyledons</taxon>
        <taxon>Gunneridae</taxon>
        <taxon>Pentapetalae</taxon>
        <taxon>rosids</taxon>
        <taxon>malvids</taxon>
        <taxon>Myrtales</taxon>
        <taxon>Myrtaceae</taxon>
        <taxon>Myrtoideae</taxon>
        <taxon>Myrteae</taxon>
        <taxon>Australasian group</taxon>
        <taxon>Rhodamnia</taxon>
    </lineage>
</organism>
<evidence type="ECO:0000256" key="7">
    <source>
        <dbReference type="ARBA" id="ARBA00022989"/>
    </source>
</evidence>
<evidence type="ECO:0000313" key="11">
    <source>
        <dbReference type="Proteomes" id="UP000827889"/>
    </source>
</evidence>
<evidence type="ECO:0000256" key="9">
    <source>
        <dbReference type="ARBA" id="ARBA00023180"/>
    </source>
</evidence>
<evidence type="ECO:0000256" key="5">
    <source>
        <dbReference type="ARBA" id="ARBA00022692"/>
    </source>
</evidence>
<accession>A0A8B8PFN2</accession>
<evidence type="ECO:0000256" key="1">
    <source>
        <dbReference type="ARBA" id="ARBA00004389"/>
    </source>
</evidence>
<keyword evidence="6" id="KW-0256">Endoplasmic reticulum</keyword>
<dbReference type="Proteomes" id="UP000827889">
    <property type="component" value="Chromosome 3"/>
</dbReference>
<dbReference type="InterPro" id="IPR040039">
    <property type="entry name" value="PIGX"/>
</dbReference>
<evidence type="ECO:0000256" key="3">
    <source>
        <dbReference type="ARBA" id="ARBA00010345"/>
    </source>
</evidence>
<dbReference type="GO" id="GO:0006506">
    <property type="term" value="P:GPI anchor biosynthetic process"/>
    <property type="evidence" value="ECO:0007669"/>
    <property type="project" value="UniProtKB-UniPathway"/>
</dbReference>
<dbReference type="InterPro" id="IPR013233">
    <property type="entry name" value="PIG-X/PBN1"/>
</dbReference>
<keyword evidence="9" id="KW-0325">Glycoprotein</keyword>
<keyword evidence="8 10" id="KW-0472">Membrane</keyword>
<keyword evidence="7 10" id="KW-1133">Transmembrane helix</keyword>
<comment type="subcellular location">
    <subcellularLocation>
        <location evidence="1">Endoplasmic reticulum membrane</location>
        <topology evidence="1">Single-pass membrane protein</topology>
    </subcellularLocation>
</comment>
<name>A0A8B8PFN2_9MYRT</name>
<dbReference type="OrthoDB" id="5546453at2759"/>
<keyword evidence="5 10" id="KW-0812">Transmembrane</keyword>
<reference evidence="12" key="1">
    <citation type="submission" date="2025-08" db="UniProtKB">
        <authorList>
            <consortium name="RefSeq"/>
        </authorList>
    </citation>
    <scope>IDENTIFICATION</scope>
    <source>
        <tissue evidence="12">Leaf</tissue>
    </source>
</reference>
<evidence type="ECO:0000256" key="10">
    <source>
        <dbReference type="SAM" id="Phobius"/>
    </source>
</evidence>
<gene>
    <name evidence="12" type="primary">LOC115743116</name>
</gene>
<dbReference type="GO" id="GO:0005789">
    <property type="term" value="C:endoplasmic reticulum membrane"/>
    <property type="evidence" value="ECO:0007669"/>
    <property type="project" value="UniProtKB-SubCell"/>
</dbReference>
<comment type="pathway">
    <text evidence="2">Glycolipid biosynthesis; glycosylphosphatidylinositol-anchor biosynthesis.</text>
</comment>
<dbReference type="GeneID" id="115743116"/>
<dbReference type="SMART" id="SM00780">
    <property type="entry name" value="PIG-X"/>
    <property type="match status" value="1"/>
</dbReference>
<dbReference type="AlphaFoldDB" id="A0A8B8PFN2"/>
<proteinExistence type="inferred from homology"/>
<dbReference type="Pfam" id="PF08320">
    <property type="entry name" value="PIG-X"/>
    <property type="match status" value="1"/>
</dbReference>
<evidence type="ECO:0000256" key="8">
    <source>
        <dbReference type="ARBA" id="ARBA00023136"/>
    </source>
</evidence>
<keyword evidence="4" id="KW-0337">GPI-anchor biosynthesis</keyword>
<dbReference type="UniPathway" id="UPA00196"/>
<feature type="transmembrane region" description="Helical" evidence="10">
    <location>
        <begin position="298"/>
        <end position="321"/>
    </location>
</feature>
<keyword evidence="11" id="KW-1185">Reference proteome</keyword>
<dbReference type="RefSeq" id="XP_030533611.1">
    <property type="nucleotide sequence ID" value="XM_030677751.2"/>
</dbReference>
<evidence type="ECO:0000256" key="6">
    <source>
        <dbReference type="ARBA" id="ARBA00022824"/>
    </source>
</evidence>
<dbReference type="KEGG" id="rarg:115743116"/>
<evidence type="ECO:0000313" key="12">
    <source>
        <dbReference type="RefSeq" id="XP_030533611.1"/>
    </source>
</evidence>